<evidence type="ECO:0000256" key="5">
    <source>
        <dbReference type="ARBA" id="ARBA00022692"/>
    </source>
</evidence>
<evidence type="ECO:0000256" key="7">
    <source>
        <dbReference type="ARBA" id="ARBA00023136"/>
    </source>
</evidence>
<gene>
    <name evidence="10" type="ORF">BHE75_03009</name>
</gene>
<comment type="subcellular location">
    <subcellularLocation>
        <location evidence="1">Cell membrane</location>
        <topology evidence="1">Multi-pass membrane protein</topology>
    </subcellularLocation>
</comment>
<evidence type="ECO:0000256" key="4">
    <source>
        <dbReference type="ARBA" id="ARBA00022475"/>
    </source>
</evidence>
<comment type="caution">
    <text evidence="10">The sequence shown here is derived from an EMBL/GenBank/DDBJ whole genome shotgun (WGS) entry which is preliminary data.</text>
</comment>
<dbReference type="PANTHER" id="PTHR22911">
    <property type="entry name" value="ACYL-MALONYL CONDENSING ENZYME-RELATED"/>
    <property type="match status" value="1"/>
</dbReference>
<reference evidence="10 11" key="1">
    <citation type="submission" date="2016-09" db="EMBL/GenBank/DDBJ databases">
        <title>Metabolic pathway, cell adaptation mechanisms and a novel monoxygenase revealed through proteogenomic-transcription analysis of a Sphingomonas haloaromaticamans strain degrading the fungicide ortho-phenylphenol.</title>
        <authorList>
            <person name="Perruchon C."/>
            <person name="Papadopoulou E.S."/>
            <person name="Rousidou C."/>
            <person name="Vasileiadis S."/>
            <person name="Tanou G."/>
            <person name="Amoutzias G."/>
            <person name="Molassiotis A."/>
            <person name="Karpouzas D.G."/>
        </authorList>
    </citation>
    <scope>NUCLEOTIDE SEQUENCE [LARGE SCALE GENOMIC DNA]</scope>
    <source>
        <strain evidence="10 11">P3</strain>
    </source>
</reference>
<dbReference type="Pfam" id="PF00892">
    <property type="entry name" value="EamA"/>
    <property type="match status" value="1"/>
</dbReference>
<feature type="transmembrane region" description="Helical" evidence="8">
    <location>
        <begin position="111"/>
        <end position="128"/>
    </location>
</feature>
<dbReference type="GO" id="GO:0005886">
    <property type="term" value="C:plasma membrane"/>
    <property type="evidence" value="ECO:0007669"/>
    <property type="project" value="UniProtKB-SubCell"/>
</dbReference>
<proteinExistence type="inferred from homology"/>
<evidence type="ECO:0000256" key="2">
    <source>
        <dbReference type="ARBA" id="ARBA00007362"/>
    </source>
</evidence>
<dbReference type="InterPro" id="IPR000620">
    <property type="entry name" value="EamA_dom"/>
</dbReference>
<accession>A0A1S1HFK8</accession>
<feature type="transmembrane region" description="Helical" evidence="8">
    <location>
        <begin position="135"/>
        <end position="152"/>
    </location>
</feature>
<dbReference type="InterPro" id="IPR037185">
    <property type="entry name" value="EmrE-like"/>
</dbReference>
<keyword evidence="3" id="KW-0813">Transport</keyword>
<dbReference type="SUPFAM" id="SSF103481">
    <property type="entry name" value="Multidrug resistance efflux transporter EmrE"/>
    <property type="match status" value="2"/>
</dbReference>
<feature type="transmembrane region" description="Helical" evidence="8">
    <location>
        <begin position="186"/>
        <end position="208"/>
    </location>
</feature>
<feature type="transmembrane region" description="Helical" evidence="8">
    <location>
        <begin position="46"/>
        <end position="67"/>
    </location>
</feature>
<evidence type="ECO:0000256" key="3">
    <source>
        <dbReference type="ARBA" id="ARBA00022448"/>
    </source>
</evidence>
<keyword evidence="7 8" id="KW-0472">Membrane</keyword>
<feature type="transmembrane region" description="Helical" evidence="8">
    <location>
        <begin position="79"/>
        <end position="99"/>
    </location>
</feature>
<dbReference type="OrthoDB" id="369870at2"/>
<keyword evidence="6 8" id="KW-1133">Transmembrane helix</keyword>
<evidence type="ECO:0000256" key="1">
    <source>
        <dbReference type="ARBA" id="ARBA00004651"/>
    </source>
</evidence>
<dbReference type="NCBIfam" id="TIGR00688">
    <property type="entry name" value="rarD"/>
    <property type="match status" value="1"/>
</dbReference>
<evidence type="ECO:0000313" key="11">
    <source>
        <dbReference type="Proteomes" id="UP000179467"/>
    </source>
</evidence>
<dbReference type="AlphaFoldDB" id="A0A1S1HFK8"/>
<feature type="domain" description="EamA" evidence="9">
    <location>
        <begin position="15"/>
        <end position="150"/>
    </location>
</feature>
<feature type="transmembrane region" description="Helical" evidence="8">
    <location>
        <begin position="274"/>
        <end position="291"/>
    </location>
</feature>
<keyword evidence="5 8" id="KW-0812">Transmembrane</keyword>
<organism evidence="10 11">
    <name type="scientific">Edaphosphingomonas haloaromaticamans</name>
    <dbReference type="NCBI Taxonomy" id="653954"/>
    <lineage>
        <taxon>Bacteria</taxon>
        <taxon>Pseudomonadati</taxon>
        <taxon>Pseudomonadota</taxon>
        <taxon>Alphaproteobacteria</taxon>
        <taxon>Sphingomonadales</taxon>
        <taxon>Rhizorhabdaceae</taxon>
        <taxon>Edaphosphingomonas</taxon>
    </lineage>
</organism>
<evidence type="ECO:0000256" key="6">
    <source>
        <dbReference type="ARBA" id="ARBA00022989"/>
    </source>
</evidence>
<keyword evidence="11" id="KW-1185">Reference proteome</keyword>
<feature type="transmembrane region" description="Helical" evidence="8">
    <location>
        <begin position="220"/>
        <end position="238"/>
    </location>
</feature>
<protein>
    <submittedName>
        <fullName evidence="10">EamA-like transporter family protein</fullName>
    </submittedName>
</protein>
<evidence type="ECO:0000256" key="8">
    <source>
        <dbReference type="SAM" id="Phobius"/>
    </source>
</evidence>
<keyword evidence="4" id="KW-1003">Cell membrane</keyword>
<comment type="similarity">
    <text evidence="2">Belongs to the EamA transporter family.</text>
</comment>
<dbReference type="RefSeq" id="WP_070934321.1">
    <property type="nucleotide sequence ID" value="NZ_MIPT01000001.1"/>
</dbReference>
<dbReference type="Proteomes" id="UP000179467">
    <property type="component" value="Unassembled WGS sequence"/>
</dbReference>
<feature type="transmembrane region" description="Helical" evidence="8">
    <location>
        <begin position="16"/>
        <end position="34"/>
    </location>
</feature>
<feature type="transmembrane region" description="Helical" evidence="8">
    <location>
        <begin position="158"/>
        <end position="174"/>
    </location>
</feature>
<dbReference type="PANTHER" id="PTHR22911:SF137">
    <property type="entry name" value="SOLUTE CARRIER FAMILY 35 MEMBER G2-RELATED"/>
    <property type="match status" value="1"/>
</dbReference>
<sequence>MSRQSPSASQDEARSGVLLALSAYLIWGLLPLYLKQIMHVPPVQIVAHRTVWSFVLVAIIVLAFGRLKGIRAALRTRGTFGLLMVSATLIALNWLFYTWAILHEHVLEASLGYFINPLVNVALGMIFLKERLRRVQWLAVGLAGAGVIVMAAAQGGAVWISLALAFTFGLYGLVRKVVAIDALGGLAVETTLLAPVALGWLMWCAHTGEGAFGVDRDTDLLLIAGGLLTTTPLLLFAAAARRMRYTAMGLIQYLTPTLVFFQGILLFGEPLTTVHIITFGLIWAGLAVYVADMLRAHRAMPVTLPE</sequence>
<feature type="transmembrane region" description="Helical" evidence="8">
    <location>
        <begin position="250"/>
        <end position="268"/>
    </location>
</feature>
<evidence type="ECO:0000313" key="10">
    <source>
        <dbReference type="EMBL" id="OHT21004.1"/>
    </source>
</evidence>
<dbReference type="InterPro" id="IPR004626">
    <property type="entry name" value="RarD"/>
</dbReference>
<evidence type="ECO:0000259" key="9">
    <source>
        <dbReference type="Pfam" id="PF00892"/>
    </source>
</evidence>
<dbReference type="EMBL" id="MIPT01000001">
    <property type="protein sequence ID" value="OHT21004.1"/>
    <property type="molecule type" value="Genomic_DNA"/>
</dbReference>
<name>A0A1S1HFK8_9SPHN</name>